<keyword evidence="4" id="KW-1185">Reference proteome</keyword>
<feature type="transmembrane region" description="Helical" evidence="1">
    <location>
        <begin position="140"/>
        <end position="161"/>
    </location>
</feature>
<keyword evidence="1" id="KW-0812">Transmembrane</keyword>
<accession>A0A518J227</accession>
<name>A0A518J227_9BACT</name>
<dbReference type="Pfam" id="PF13386">
    <property type="entry name" value="DsbD_2"/>
    <property type="match status" value="1"/>
</dbReference>
<feature type="transmembrane region" description="Helical" evidence="1">
    <location>
        <begin position="48"/>
        <end position="71"/>
    </location>
</feature>
<evidence type="ECO:0000313" key="3">
    <source>
        <dbReference type="EMBL" id="QDV59394.1"/>
    </source>
</evidence>
<dbReference type="PANTHER" id="PTHR42208">
    <property type="entry name" value="HEAVY METAL TRANSPORTER-RELATED"/>
    <property type="match status" value="1"/>
</dbReference>
<keyword evidence="1" id="KW-1133">Transmembrane helix</keyword>
<dbReference type="InterPro" id="IPR039447">
    <property type="entry name" value="UreH-like_TM_dom"/>
</dbReference>
<feature type="domain" description="Urease accessory protein UreH-like transmembrane" evidence="2">
    <location>
        <begin position="8"/>
        <end position="217"/>
    </location>
</feature>
<evidence type="ECO:0000259" key="2">
    <source>
        <dbReference type="Pfam" id="PF13386"/>
    </source>
</evidence>
<dbReference type="PANTHER" id="PTHR42208:SF1">
    <property type="entry name" value="HEAVY METAL TRANSPORTER"/>
    <property type="match status" value="1"/>
</dbReference>
<gene>
    <name evidence="3" type="ORF">Mal33_54290</name>
</gene>
<feature type="transmembrane region" description="Helical" evidence="1">
    <location>
        <begin position="173"/>
        <end position="196"/>
    </location>
</feature>
<protein>
    <recommendedName>
        <fullName evidence="2">Urease accessory protein UreH-like transmembrane domain-containing protein</fullName>
    </recommendedName>
</protein>
<dbReference type="Proteomes" id="UP000316770">
    <property type="component" value="Chromosome"/>
</dbReference>
<sequence length="276" mass="28637">MWILATAIVTASLLGSMHCVGMCGPLAIWASGASENVSRRRVMTAGALYHIGRLITYALAGLIAGAIGSLIDFGGAAMGYQLLAARVVGAIMILIGIHRLISIIAPRKTDATEGPAPSRIGGLLVRLRPYVFRLPLPGRALATGLLTTLLPCGWLYLFALVAAGTGSLTMGPVVMIAFWIGTVPALVALVAGTQFLSRRFTMAIPAFAAVMLVVGGCYTASGRGFANLGSLTSLQASVEASAENNDDIDAQIQAIAKTPLPCCQVTPPVQDTDETK</sequence>
<dbReference type="AlphaFoldDB" id="A0A518J227"/>
<organism evidence="3 4">
    <name type="scientific">Rosistilla oblonga</name>
    <dbReference type="NCBI Taxonomy" id="2527990"/>
    <lineage>
        <taxon>Bacteria</taxon>
        <taxon>Pseudomonadati</taxon>
        <taxon>Planctomycetota</taxon>
        <taxon>Planctomycetia</taxon>
        <taxon>Pirellulales</taxon>
        <taxon>Pirellulaceae</taxon>
        <taxon>Rosistilla</taxon>
    </lineage>
</organism>
<feature type="transmembrane region" description="Helical" evidence="1">
    <location>
        <begin position="83"/>
        <end position="105"/>
    </location>
</feature>
<dbReference type="EMBL" id="CP036318">
    <property type="protein sequence ID" value="QDV59394.1"/>
    <property type="molecule type" value="Genomic_DNA"/>
</dbReference>
<evidence type="ECO:0000256" key="1">
    <source>
        <dbReference type="SAM" id="Phobius"/>
    </source>
</evidence>
<proteinExistence type="predicted"/>
<evidence type="ECO:0000313" key="4">
    <source>
        <dbReference type="Proteomes" id="UP000316770"/>
    </source>
</evidence>
<dbReference type="RefSeq" id="WP_145290838.1">
    <property type="nucleotide sequence ID" value="NZ_CP036318.1"/>
</dbReference>
<reference evidence="3 4" key="1">
    <citation type="submission" date="2019-02" db="EMBL/GenBank/DDBJ databases">
        <title>Deep-cultivation of Planctomycetes and their phenomic and genomic characterization uncovers novel biology.</title>
        <authorList>
            <person name="Wiegand S."/>
            <person name="Jogler M."/>
            <person name="Boedeker C."/>
            <person name="Pinto D."/>
            <person name="Vollmers J."/>
            <person name="Rivas-Marin E."/>
            <person name="Kohn T."/>
            <person name="Peeters S.H."/>
            <person name="Heuer A."/>
            <person name="Rast P."/>
            <person name="Oberbeckmann S."/>
            <person name="Bunk B."/>
            <person name="Jeske O."/>
            <person name="Meyerdierks A."/>
            <person name="Storesund J.E."/>
            <person name="Kallscheuer N."/>
            <person name="Luecker S."/>
            <person name="Lage O.M."/>
            <person name="Pohl T."/>
            <person name="Merkel B.J."/>
            <person name="Hornburger P."/>
            <person name="Mueller R.-W."/>
            <person name="Bruemmer F."/>
            <person name="Labrenz M."/>
            <person name="Spormann A.M."/>
            <person name="Op den Camp H."/>
            <person name="Overmann J."/>
            <person name="Amann R."/>
            <person name="Jetten M.S.M."/>
            <person name="Mascher T."/>
            <person name="Medema M.H."/>
            <person name="Devos D.P."/>
            <person name="Kaster A.-K."/>
            <person name="Ovreas L."/>
            <person name="Rohde M."/>
            <person name="Galperin M.Y."/>
            <person name="Jogler C."/>
        </authorList>
    </citation>
    <scope>NUCLEOTIDE SEQUENCE [LARGE SCALE GENOMIC DNA]</scope>
    <source>
        <strain evidence="3 4">Mal33</strain>
    </source>
</reference>
<feature type="transmembrane region" description="Helical" evidence="1">
    <location>
        <begin position="202"/>
        <end position="221"/>
    </location>
</feature>
<keyword evidence="1" id="KW-0472">Membrane</keyword>